<proteinExistence type="predicted"/>
<dbReference type="PANTHER" id="PTHR35046:SF18">
    <property type="entry name" value="RNA-DIRECTED DNA POLYMERASE"/>
    <property type="match status" value="1"/>
</dbReference>
<dbReference type="EMBL" id="BQNB010021271">
    <property type="protein sequence ID" value="GJU04661.1"/>
    <property type="molecule type" value="Genomic_DNA"/>
</dbReference>
<gene>
    <name evidence="1" type="ORF">Tco_1121091</name>
</gene>
<protein>
    <submittedName>
        <fullName evidence="1">Retrotransposon-related protein</fullName>
    </submittedName>
</protein>
<dbReference type="Proteomes" id="UP001151760">
    <property type="component" value="Unassembled WGS sequence"/>
</dbReference>
<name>A0ABQ5IWP6_9ASTR</name>
<evidence type="ECO:0000313" key="2">
    <source>
        <dbReference type="Proteomes" id="UP001151760"/>
    </source>
</evidence>
<sequence>MVSPQHVDEVSETSLSENDNEKYNVISYNDLFPFNIISASDSKLDTNNNDDKIDIKQSSGDISIEPLRDIISINIGTYAQGSNKLSKTSHDTSSEFFKTNTFVKELGTLPVSVVLRKGKLVVGEDLQLRQELFKCFHESSQGGHSGGSSYCEKNECLSLLEEDEERSQGMGKSVLLVVVDRLSKYSHFIPLIHPYYALTVAQAFLDNVHKLHGLPKVIISDRDAVFLSRFWTELFRCMTVLYGQPPPAHVAYIAGDSANESADKSLVAREAVVQLLKFYLLRAHDRMKAMANKKGLKGCLALMIYGMSLVLWVAASSEVYVREEDEGSVSGDSSLTIRSEEDDAYHHLLTAPNSDVAFLQDTLVSLAELDALLVTHSEVQPLLLSCTGIAARMMEVFKFVSDVREPHEIEELMDRDVGKACSFMLCDL</sequence>
<organism evidence="1 2">
    <name type="scientific">Tanacetum coccineum</name>
    <dbReference type="NCBI Taxonomy" id="301880"/>
    <lineage>
        <taxon>Eukaryota</taxon>
        <taxon>Viridiplantae</taxon>
        <taxon>Streptophyta</taxon>
        <taxon>Embryophyta</taxon>
        <taxon>Tracheophyta</taxon>
        <taxon>Spermatophyta</taxon>
        <taxon>Magnoliopsida</taxon>
        <taxon>eudicotyledons</taxon>
        <taxon>Gunneridae</taxon>
        <taxon>Pentapetalae</taxon>
        <taxon>asterids</taxon>
        <taxon>campanulids</taxon>
        <taxon>Asterales</taxon>
        <taxon>Asteraceae</taxon>
        <taxon>Asteroideae</taxon>
        <taxon>Anthemideae</taxon>
        <taxon>Anthemidinae</taxon>
        <taxon>Tanacetum</taxon>
    </lineage>
</organism>
<dbReference type="InterPro" id="IPR012337">
    <property type="entry name" value="RNaseH-like_sf"/>
</dbReference>
<reference evidence="1" key="1">
    <citation type="journal article" date="2022" name="Int. J. Mol. Sci.">
        <title>Draft Genome of Tanacetum Coccineum: Genomic Comparison of Closely Related Tanacetum-Family Plants.</title>
        <authorList>
            <person name="Yamashiro T."/>
            <person name="Shiraishi A."/>
            <person name="Nakayama K."/>
            <person name="Satake H."/>
        </authorList>
    </citation>
    <scope>NUCLEOTIDE SEQUENCE</scope>
</reference>
<keyword evidence="2" id="KW-1185">Reference proteome</keyword>
<comment type="caution">
    <text evidence="1">The sequence shown here is derived from an EMBL/GenBank/DDBJ whole genome shotgun (WGS) entry which is preliminary data.</text>
</comment>
<evidence type="ECO:0000313" key="1">
    <source>
        <dbReference type="EMBL" id="GJU04661.1"/>
    </source>
</evidence>
<dbReference type="Gene3D" id="3.30.420.10">
    <property type="entry name" value="Ribonuclease H-like superfamily/Ribonuclease H"/>
    <property type="match status" value="1"/>
</dbReference>
<dbReference type="SUPFAM" id="SSF53098">
    <property type="entry name" value="Ribonuclease H-like"/>
    <property type="match status" value="1"/>
</dbReference>
<accession>A0ABQ5IWP6</accession>
<reference evidence="1" key="2">
    <citation type="submission" date="2022-01" db="EMBL/GenBank/DDBJ databases">
        <authorList>
            <person name="Yamashiro T."/>
            <person name="Shiraishi A."/>
            <person name="Satake H."/>
            <person name="Nakayama K."/>
        </authorList>
    </citation>
    <scope>NUCLEOTIDE SEQUENCE</scope>
</reference>
<dbReference type="PANTHER" id="PTHR35046">
    <property type="entry name" value="ZINC KNUCKLE (CCHC-TYPE) FAMILY PROTEIN"/>
    <property type="match status" value="1"/>
</dbReference>
<dbReference type="InterPro" id="IPR036397">
    <property type="entry name" value="RNaseH_sf"/>
</dbReference>